<evidence type="ECO:0000313" key="5">
    <source>
        <dbReference type="Proteomes" id="UP000292693"/>
    </source>
</evidence>
<dbReference type="Gene3D" id="1.10.10.10">
    <property type="entry name" value="Winged helix-like DNA-binding domain superfamily/Winged helix DNA-binding domain"/>
    <property type="match status" value="1"/>
</dbReference>
<dbReference type="PROSITE" id="PS50043">
    <property type="entry name" value="HTH_LUXR_2"/>
    <property type="match status" value="1"/>
</dbReference>
<dbReference type="InterPro" id="IPR000792">
    <property type="entry name" value="Tscrpt_reg_LuxR_C"/>
</dbReference>
<dbReference type="InterPro" id="IPR016032">
    <property type="entry name" value="Sig_transdc_resp-reg_C-effctor"/>
</dbReference>
<dbReference type="PRINTS" id="PR00038">
    <property type="entry name" value="HTHLUXR"/>
</dbReference>
<dbReference type="CDD" id="cd06170">
    <property type="entry name" value="LuxR_C_like"/>
    <property type="match status" value="1"/>
</dbReference>
<proteinExistence type="predicted"/>
<feature type="compositionally biased region" description="Low complexity" evidence="2">
    <location>
        <begin position="35"/>
        <end position="50"/>
    </location>
</feature>
<evidence type="ECO:0000256" key="2">
    <source>
        <dbReference type="SAM" id="MobiDB-lite"/>
    </source>
</evidence>
<evidence type="ECO:0000256" key="1">
    <source>
        <dbReference type="ARBA" id="ARBA00023125"/>
    </source>
</evidence>
<dbReference type="Proteomes" id="UP000292693">
    <property type="component" value="Unassembled WGS sequence"/>
</dbReference>
<dbReference type="EMBL" id="PKLL01000014">
    <property type="protein sequence ID" value="RZE23619.1"/>
    <property type="molecule type" value="Genomic_DNA"/>
</dbReference>
<protein>
    <submittedName>
        <fullName evidence="4">DNA-binding response regulator</fullName>
    </submittedName>
</protein>
<name>A0A8G1ZWZ0_9ACTN</name>
<dbReference type="GO" id="GO:0003677">
    <property type="term" value="F:DNA binding"/>
    <property type="evidence" value="ECO:0007669"/>
    <property type="project" value="UniProtKB-KW"/>
</dbReference>
<dbReference type="SUPFAM" id="SSF46894">
    <property type="entry name" value="C-terminal effector domain of the bipartite response regulators"/>
    <property type="match status" value="1"/>
</dbReference>
<dbReference type="PROSITE" id="PS00622">
    <property type="entry name" value="HTH_LUXR_1"/>
    <property type="match status" value="1"/>
</dbReference>
<dbReference type="GO" id="GO:0006355">
    <property type="term" value="P:regulation of DNA-templated transcription"/>
    <property type="evidence" value="ECO:0007669"/>
    <property type="project" value="InterPro"/>
</dbReference>
<accession>A0A8G1ZWZ0</accession>
<feature type="region of interest" description="Disordered" evidence="2">
    <location>
        <begin position="26"/>
        <end position="50"/>
    </location>
</feature>
<sequence length="236" mass="23830">MIHRSGVLRSALVALLERERFQVTSASGFSRASSGTTGAPGTPGAPATVTVVDGSCPVGAAHLERRSLQGSAKEPTHATPALAAARPGLGLAGAGAERAGIGLAGASRGRAALVVLAGAEHPGVLRLAYAAGALGLVDRDGPANHLATAIRLAAGGGRYVDDGLAMSLLRAMDMPLSPREVRVLSRAAQGDSVAEIARGLCLSHGTVRNYIASATRKVGARNRVDAIRISRAAGWV</sequence>
<dbReference type="PANTHER" id="PTHR43214:SF42">
    <property type="entry name" value="TRANSCRIPTIONAL REGULATORY PROTEIN DESR"/>
    <property type="match status" value="1"/>
</dbReference>
<comment type="caution">
    <text evidence="4">The sequence shown here is derived from an EMBL/GenBank/DDBJ whole genome shotgun (WGS) entry which is preliminary data.</text>
</comment>
<keyword evidence="1 4" id="KW-0238">DNA-binding</keyword>
<feature type="domain" description="HTH luxR-type" evidence="3">
    <location>
        <begin position="169"/>
        <end position="234"/>
    </location>
</feature>
<organism evidence="4 5">
    <name type="scientific">Streptomyces albidoflavus</name>
    <dbReference type="NCBI Taxonomy" id="1886"/>
    <lineage>
        <taxon>Bacteria</taxon>
        <taxon>Bacillati</taxon>
        <taxon>Actinomycetota</taxon>
        <taxon>Actinomycetes</taxon>
        <taxon>Kitasatosporales</taxon>
        <taxon>Streptomycetaceae</taxon>
        <taxon>Streptomyces</taxon>
        <taxon>Streptomyces albidoflavus group</taxon>
    </lineage>
</organism>
<evidence type="ECO:0000259" key="3">
    <source>
        <dbReference type="PROSITE" id="PS50043"/>
    </source>
</evidence>
<dbReference type="InterPro" id="IPR039420">
    <property type="entry name" value="WalR-like"/>
</dbReference>
<gene>
    <name evidence="4" type="ORF">C0Q92_12570</name>
</gene>
<dbReference type="PANTHER" id="PTHR43214">
    <property type="entry name" value="TWO-COMPONENT RESPONSE REGULATOR"/>
    <property type="match status" value="1"/>
</dbReference>
<dbReference type="Pfam" id="PF00196">
    <property type="entry name" value="GerE"/>
    <property type="match status" value="1"/>
</dbReference>
<evidence type="ECO:0000313" key="4">
    <source>
        <dbReference type="EMBL" id="RZE23619.1"/>
    </source>
</evidence>
<dbReference type="AlphaFoldDB" id="A0A8G1ZWZ0"/>
<reference evidence="4 5" key="1">
    <citation type="submission" date="2017-12" db="EMBL/GenBank/DDBJ databases">
        <title>Population genomics insights into the ecological differentiation and adaptive evolution in streptomycetes.</title>
        <authorList>
            <person name="Li Y."/>
            <person name="Huang Y."/>
        </authorList>
    </citation>
    <scope>NUCLEOTIDE SEQUENCE [LARGE SCALE GENOMIC DNA]</scope>
    <source>
        <strain evidence="4 5">NBRC 100770</strain>
    </source>
</reference>
<dbReference type="RefSeq" id="WP_093558684.1">
    <property type="nucleotide sequence ID" value="NZ_JBEZNM010000023.1"/>
</dbReference>
<dbReference type="SMART" id="SM00421">
    <property type="entry name" value="HTH_LUXR"/>
    <property type="match status" value="1"/>
</dbReference>
<dbReference type="InterPro" id="IPR036388">
    <property type="entry name" value="WH-like_DNA-bd_sf"/>
</dbReference>